<evidence type="ECO:0000256" key="2">
    <source>
        <dbReference type="ARBA" id="ARBA00022448"/>
    </source>
</evidence>
<dbReference type="InterPro" id="IPR003593">
    <property type="entry name" value="AAA+_ATPase"/>
</dbReference>
<keyword evidence="8 9" id="KW-0472">Membrane</keyword>
<dbReference type="CDD" id="cd06261">
    <property type="entry name" value="TM_PBP2"/>
    <property type="match status" value="1"/>
</dbReference>
<dbReference type="Gene3D" id="2.40.50.100">
    <property type="match status" value="1"/>
</dbReference>
<dbReference type="InterPro" id="IPR035906">
    <property type="entry name" value="MetI-like_sf"/>
</dbReference>
<dbReference type="InterPro" id="IPR008995">
    <property type="entry name" value="Mo/tungstate-bd_C_term_dom"/>
</dbReference>
<keyword evidence="6" id="KW-0067">ATP-binding</keyword>
<feature type="transmembrane region" description="Helical" evidence="9">
    <location>
        <begin position="808"/>
        <end position="830"/>
    </location>
</feature>
<proteinExistence type="predicted"/>
<comment type="caution">
    <text evidence="12">The sequence shown here is derived from an EMBL/GenBank/DDBJ whole genome shotgun (WGS) entry which is preliminary data.</text>
</comment>
<dbReference type="Gene3D" id="1.10.3720.10">
    <property type="entry name" value="MetI-like"/>
    <property type="match status" value="1"/>
</dbReference>
<dbReference type="Proteomes" id="UP001165080">
    <property type="component" value="Unassembled WGS sequence"/>
</dbReference>
<evidence type="ECO:0000256" key="5">
    <source>
        <dbReference type="ARBA" id="ARBA00022741"/>
    </source>
</evidence>
<evidence type="ECO:0000259" key="11">
    <source>
        <dbReference type="PROSITE" id="PS50928"/>
    </source>
</evidence>
<dbReference type="GO" id="GO:0005524">
    <property type="term" value="F:ATP binding"/>
    <property type="evidence" value="ECO:0007669"/>
    <property type="project" value="UniProtKB-KW"/>
</dbReference>
<organism evidence="12 13">
    <name type="scientific">Pleodorina starrii</name>
    <dbReference type="NCBI Taxonomy" id="330485"/>
    <lineage>
        <taxon>Eukaryota</taxon>
        <taxon>Viridiplantae</taxon>
        <taxon>Chlorophyta</taxon>
        <taxon>core chlorophytes</taxon>
        <taxon>Chlorophyceae</taxon>
        <taxon>CS clade</taxon>
        <taxon>Chlamydomonadales</taxon>
        <taxon>Volvocaceae</taxon>
        <taxon>Pleodorina</taxon>
    </lineage>
</organism>
<dbReference type="InterPro" id="IPR047641">
    <property type="entry name" value="ABC_transpr_MalK/UgpC-like"/>
</dbReference>
<dbReference type="InterPro" id="IPR040582">
    <property type="entry name" value="OB_MalK-like"/>
</dbReference>
<keyword evidence="3" id="KW-1003">Cell membrane</keyword>
<dbReference type="PANTHER" id="PTHR43875:SF14">
    <property type="entry name" value="ABC TRANSPORTER ATP-BINDING PROTEIN"/>
    <property type="match status" value="1"/>
</dbReference>
<keyword evidence="4 9" id="KW-0812">Transmembrane</keyword>
<evidence type="ECO:0000256" key="9">
    <source>
        <dbReference type="SAM" id="Phobius"/>
    </source>
</evidence>
<dbReference type="Pfam" id="PF00528">
    <property type="entry name" value="BPD_transp_1"/>
    <property type="match status" value="1"/>
</dbReference>
<dbReference type="SMART" id="SM00382">
    <property type="entry name" value="AAA"/>
    <property type="match status" value="2"/>
</dbReference>
<feature type="domain" description="ABC transporter" evidence="10">
    <location>
        <begin position="287"/>
        <end position="520"/>
    </location>
</feature>
<evidence type="ECO:0000313" key="13">
    <source>
        <dbReference type="Proteomes" id="UP001165080"/>
    </source>
</evidence>
<dbReference type="InterPro" id="IPR000515">
    <property type="entry name" value="MetI-like"/>
</dbReference>
<protein>
    <recommendedName>
        <fullName evidence="14">ABC transporter ATP-binding protein</fullName>
    </recommendedName>
</protein>
<feature type="transmembrane region" description="Helical" evidence="9">
    <location>
        <begin position="871"/>
        <end position="892"/>
    </location>
</feature>
<evidence type="ECO:0008006" key="14">
    <source>
        <dbReference type="Google" id="ProtNLM"/>
    </source>
</evidence>
<dbReference type="GO" id="GO:0043190">
    <property type="term" value="C:ATP-binding cassette (ABC) transporter complex"/>
    <property type="evidence" value="ECO:0007669"/>
    <property type="project" value="InterPro"/>
</dbReference>
<feature type="transmembrane region" description="Helical" evidence="9">
    <location>
        <begin position="763"/>
        <end position="787"/>
    </location>
</feature>
<keyword evidence="5" id="KW-0547">Nucleotide-binding</keyword>
<accession>A0A9W6C0V1</accession>
<feature type="transmembrane region" description="Helical" evidence="9">
    <location>
        <begin position="707"/>
        <end position="728"/>
    </location>
</feature>
<dbReference type="SUPFAM" id="SSF52540">
    <property type="entry name" value="P-loop containing nucleoside triphosphate hydrolases"/>
    <property type="match status" value="2"/>
</dbReference>
<dbReference type="Pfam" id="PF00005">
    <property type="entry name" value="ABC_tran"/>
    <property type="match status" value="2"/>
</dbReference>
<dbReference type="FunFam" id="3.40.50.300:FF:000042">
    <property type="entry name" value="Maltose/maltodextrin ABC transporter, ATP-binding protein"/>
    <property type="match status" value="1"/>
</dbReference>
<gene>
    <name evidence="12" type="primary">PLESTB003178</name>
    <name evidence="12" type="ORF">PLESTB_001848100</name>
</gene>
<dbReference type="EMBL" id="BRXU01000058">
    <property type="protein sequence ID" value="GLC62171.1"/>
    <property type="molecule type" value="Genomic_DNA"/>
</dbReference>
<name>A0A9W6C0V1_9CHLO</name>
<keyword evidence="7 9" id="KW-1133">Transmembrane helix</keyword>
<evidence type="ECO:0000256" key="1">
    <source>
        <dbReference type="ARBA" id="ARBA00004141"/>
    </source>
</evidence>
<dbReference type="InterPro" id="IPR027417">
    <property type="entry name" value="P-loop_NTPase"/>
</dbReference>
<feature type="transmembrane region" description="Helical" evidence="9">
    <location>
        <begin position="682"/>
        <end position="701"/>
    </location>
</feature>
<keyword evidence="13" id="KW-1185">Reference proteome</keyword>
<evidence type="ECO:0000256" key="3">
    <source>
        <dbReference type="ARBA" id="ARBA00022475"/>
    </source>
</evidence>
<comment type="subcellular location">
    <subcellularLocation>
        <location evidence="1">Membrane</location>
        <topology evidence="1">Multi-pass membrane protein</topology>
    </subcellularLocation>
</comment>
<dbReference type="PROSITE" id="PS50928">
    <property type="entry name" value="ABC_TM1"/>
    <property type="match status" value="1"/>
</dbReference>
<dbReference type="PANTHER" id="PTHR43875">
    <property type="entry name" value="MALTODEXTRIN IMPORT ATP-BINDING PROTEIN MSMX"/>
    <property type="match status" value="1"/>
</dbReference>
<evidence type="ECO:0000256" key="8">
    <source>
        <dbReference type="ARBA" id="ARBA00023136"/>
    </source>
</evidence>
<evidence type="ECO:0000256" key="4">
    <source>
        <dbReference type="ARBA" id="ARBA00022692"/>
    </source>
</evidence>
<feature type="transmembrane region" description="Helical" evidence="9">
    <location>
        <begin position="621"/>
        <end position="648"/>
    </location>
</feature>
<sequence>MNVLLGPTLSGKTSLMRLMAGLDRPTRGRILWEGRDVTGMRVQDRKVAMVYQQFVNYPAMTVFENIASPLRLMGVDRAEIDRRVRETAAMMRLTPMLDRKPLDLSGGQQQRCALARALVKNAGLVLLDEPLANLDYKLREELRVEIPRIFAESGAIFVYATTEPEEALLLGGNTATLWEGRVTQFGPTPHVYRQPVDATTARVFSDPPMNFLPFQVAGGRASVAGMPALPDGRYLAGFRPNHLHLSRHAPDAVQFDATLVVTELTGSETFVHLDHHGQRWVGLIHGVHDLPLGQMLPGPEDYALKELNHDWQDGAAYALLGSSGCGKSTLLNIISGLLIPSQGRILFDGVDVTRAPTAERNIAQVFQFPVVYDTMTVRDNLAFPLRNRGRPEAYVAERVAQIAAMIGMEHMLDRKARGLTADAKQKISLGRGMVRKDVNALLFDEPLTVIDPHMKWELRTQLKKLHHDFGHTMIYVTHDQTEALTFADKVVVMYDGRVVQIGTPEELFDRPEHTFVGYFIGSPGMNLLPATVAGSQAQVPGGTTALAGSYGALSGKVQLGIRPEHVRLSADQGLPVTIRRIEDVGRHRIIRADLMGHDLNIIAPEDQAIGGTMEKTVNHKAWFLVLPVLVLVAFSAVIPLMTVVNYAFQDTFGNNVFFWNGTGWFQDLLSSERMWNALGRQLIFSAIIIAIEIPLGIFVALNMPKRGVWASVVLVLMSLPLLIPWNVVGTIWQIFGRVDIGLLGYTLDALGINYNYTQNPIHAWATVIVMDVWHWTSLVALLAYAGLQSIPDAYYQAARIDQASRWKVFRYIELPKMAGVLMIAILLRFMDSFMIYTEPFVVTGGGPGNATTFLSIDLVKMALGQFDLGPAAAFSLMYFLVILLISWVFYTVMTNLDKRG</sequence>
<dbReference type="CDD" id="cd03259">
    <property type="entry name" value="ABC_Carb_Solutes_like"/>
    <property type="match status" value="2"/>
</dbReference>
<dbReference type="PROSITE" id="PS50893">
    <property type="entry name" value="ABC_TRANSPORTER_2"/>
    <property type="match status" value="2"/>
</dbReference>
<dbReference type="InterPro" id="IPR015853">
    <property type="entry name" value="ABC_transpr_FbpC"/>
</dbReference>
<dbReference type="Gene3D" id="3.40.50.300">
    <property type="entry name" value="P-loop containing nucleotide triphosphate hydrolases"/>
    <property type="match status" value="2"/>
</dbReference>
<feature type="domain" description="ABC transmembrane type-1" evidence="11">
    <location>
        <begin position="678"/>
        <end position="889"/>
    </location>
</feature>
<feature type="domain" description="ABC transporter" evidence="10">
    <location>
        <begin position="1"/>
        <end position="204"/>
    </location>
</feature>
<evidence type="ECO:0000259" key="10">
    <source>
        <dbReference type="PROSITE" id="PS50893"/>
    </source>
</evidence>
<evidence type="ECO:0000256" key="7">
    <source>
        <dbReference type="ARBA" id="ARBA00022989"/>
    </source>
</evidence>
<dbReference type="GO" id="GO:0015408">
    <property type="term" value="F:ABC-type ferric iron transporter activity"/>
    <property type="evidence" value="ECO:0007669"/>
    <property type="project" value="InterPro"/>
</dbReference>
<dbReference type="SUPFAM" id="SSF50331">
    <property type="entry name" value="MOP-like"/>
    <property type="match status" value="2"/>
</dbReference>
<dbReference type="Pfam" id="PF17912">
    <property type="entry name" value="OB_MalK"/>
    <property type="match status" value="1"/>
</dbReference>
<dbReference type="AlphaFoldDB" id="A0A9W6C0V1"/>
<dbReference type="InterPro" id="IPR003439">
    <property type="entry name" value="ABC_transporter-like_ATP-bd"/>
</dbReference>
<dbReference type="SUPFAM" id="SSF161098">
    <property type="entry name" value="MetI-like"/>
    <property type="match status" value="1"/>
</dbReference>
<reference evidence="12 13" key="1">
    <citation type="journal article" date="2023" name="Commun. Biol.">
        <title>Reorganization of the ancestral sex-determining regions during the evolution of trioecy in Pleodorina starrii.</title>
        <authorList>
            <person name="Takahashi K."/>
            <person name="Suzuki S."/>
            <person name="Kawai-Toyooka H."/>
            <person name="Yamamoto K."/>
            <person name="Hamaji T."/>
            <person name="Ootsuki R."/>
            <person name="Yamaguchi H."/>
            <person name="Kawachi M."/>
            <person name="Higashiyama T."/>
            <person name="Nozaki H."/>
        </authorList>
    </citation>
    <scope>NUCLEOTIDE SEQUENCE [LARGE SCALE GENOMIC DNA]</scope>
    <source>
        <strain evidence="12 13">NIES-4479</strain>
    </source>
</reference>
<keyword evidence="2" id="KW-0813">Transport</keyword>
<evidence type="ECO:0000256" key="6">
    <source>
        <dbReference type="ARBA" id="ARBA00022840"/>
    </source>
</evidence>
<dbReference type="GO" id="GO:0016887">
    <property type="term" value="F:ATP hydrolysis activity"/>
    <property type="evidence" value="ECO:0007669"/>
    <property type="project" value="InterPro"/>
</dbReference>
<evidence type="ECO:0000313" key="12">
    <source>
        <dbReference type="EMBL" id="GLC62171.1"/>
    </source>
</evidence>